<organism evidence="2 3">
    <name type="scientific">Flavobacterium cucumis</name>
    <dbReference type="NCBI Taxonomy" id="416016"/>
    <lineage>
        <taxon>Bacteria</taxon>
        <taxon>Pseudomonadati</taxon>
        <taxon>Bacteroidota</taxon>
        <taxon>Flavobacteriia</taxon>
        <taxon>Flavobacteriales</taxon>
        <taxon>Flavobacteriaceae</taxon>
        <taxon>Flavobacterium</taxon>
    </lineage>
</organism>
<dbReference type="RefSeq" id="WP_073582533.1">
    <property type="nucleotide sequence ID" value="NZ_CBCSEA010000015.1"/>
</dbReference>
<keyword evidence="3" id="KW-1185">Reference proteome</keyword>
<dbReference type="OrthoDB" id="1365308at2"/>
<name>A0A1M7ZVH1_9FLAO</name>
<protein>
    <recommendedName>
        <fullName evidence="4">Annexin</fullName>
    </recommendedName>
</protein>
<gene>
    <name evidence="2" type="ORF">SAMN05443547_1228</name>
</gene>
<evidence type="ECO:0000256" key="1">
    <source>
        <dbReference type="SAM" id="Phobius"/>
    </source>
</evidence>
<evidence type="ECO:0000313" key="2">
    <source>
        <dbReference type="EMBL" id="SHO72884.1"/>
    </source>
</evidence>
<dbReference type="STRING" id="416016.SAMN05443547_1228"/>
<evidence type="ECO:0008006" key="4">
    <source>
        <dbReference type="Google" id="ProtNLM"/>
    </source>
</evidence>
<reference evidence="3" key="1">
    <citation type="submission" date="2016-12" db="EMBL/GenBank/DDBJ databases">
        <authorList>
            <person name="Varghese N."/>
            <person name="Submissions S."/>
        </authorList>
    </citation>
    <scope>NUCLEOTIDE SEQUENCE [LARGE SCALE GENOMIC DNA]</scope>
    <source>
        <strain evidence="3">DSM 18830</strain>
    </source>
</reference>
<accession>A0A1M7ZVH1</accession>
<proteinExistence type="predicted"/>
<dbReference type="GO" id="GO:0005509">
    <property type="term" value="F:calcium ion binding"/>
    <property type="evidence" value="ECO:0007669"/>
    <property type="project" value="InterPro"/>
</dbReference>
<dbReference type="SUPFAM" id="SSF47874">
    <property type="entry name" value="Annexin"/>
    <property type="match status" value="1"/>
</dbReference>
<dbReference type="InterPro" id="IPR037104">
    <property type="entry name" value="Annexin_sf"/>
</dbReference>
<keyword evidence="1" id="KW-1133">Transmembrane helix</keyword>
<dbReference type="AlphaFoldDB" id="A0A1M7ZVH1"/>
<keyword evidence="1" id="KW-0812">Transmembrane</keyword>
<dbReference type="GO" id="GO:0005544">
    <property type="term" value="F:calcium-dependent phospholipid binding"/>
    <property type="evidence" value="ECO:0007669"/>
    <property type="project" value="InterPro"/>
</dbReference>
<feature type="transmembrane region" description="Helical" evidence="1">
    <location>
        <begin position="10"/>
        <end position="27"/>
    </location>
</feature>
<evidence type="ECO:0000313" key="3">
    <source>
        <dbReference type="Proteomes" id="UP000184611"/>
    </source>
</evidence>
<dbReference type="EMBL" id="FRYK01000002">
    <property type="protein sequence ID" value="SHO72884.1"/>
    <property type="molecule type" value="Genomic_DNA"/>
</dbReference>
<keyword evidence="1" id="KW-0472">Membrane</keyword>
<sequence>MKLTENQKKAGIVITVISVITIGYFLFRKKPDSSTGFDDPTGNNDTGSNGSVSLFNAKNTADNLYALMDMFGTKEDEIVSELTNVTQTQFAQVIGAFGLKNYNSWTGGDDWGGSPLGLVGWLKQELGVTSEEYRTLKLKYPNYL</sequence>
<dbReference type="Proteomes" id="UP000184611">
    <property type="component" value="Unassembled WGS sequence"/>
</dbReference>